<accession>A0A9P5GVU1</accession>
<comment type="caution">
    <text evidence="1">The sequence shown here is derived from an EMBL/GenBank/DDBJ whole genome shotgun (WGS) entry which is preliminary data.</text>
</comment>
<reference evidence="1" key="1">
    <citation type="submission" date="2020-03" db="EMBL/GenBank/DDBJ databases">
        <title>Draft Genome Sequence of Cylindrodendrum hubeiense.</title>
        <authorList>
            <person name="Buettner E."/>
            <person name="Kellner H."/>
        </authorList>
    </citation>
    <scope>NUCLEOTIDE SEQUENCE</scope>
    <source>
        <strain evidence="1">IHI 201604</strain>
    </source>
</reference>
<proteinExistence type="predicted"/>
<dbReference type="Proteomes" id="UP000722485">
    <property type="component" value="Unassembled WGS sequence"/>
</dbReference>
<name>A0A9P5GVU1_9HYPO</name>
<dbReference type="EMBL" id="JAANBB010000804">
    <property type="protein sequence ID" value="KAF7533868.1"/>
    <property type="molecule type" value="Genomic_DNA"/>
</dbReference>
<dbReference type="AlphaFoldDB" id="A0A9P5GVU1"/>
<gene>
    <name evidence="1" type="ORF">G7Z17_g13454</name>
</gene>
<sequence length="203" mass="21358">MKVTGSYAAIAALAATANARFLARSEPTAVVALADDGVSPRPTDAPEYDLLRRAESGTLLYAPDNTCGFISGREGAGYTCFGTYTCAFSISSDEGHIGCCADGVCNMRYSCVDYDGYYSSSACEDGCEIDVLTLKCTETSAPYCNTISFDNGVSDYWCNNLVKSTAQMAETTFSGGDERVYSTLDDVSSTASVSVVTSGSVEL</sequence>
<protein>
    <submittedName>
        <fullName evidence="1">Uncharacterized protein</fullName>
    </submittedName>
</protein>
<dbReference type="OrthoDB" id="5347452at2759"/>
<evidence type="ECO:0000313" key="1">
    <source>
        <dbReference type="EMBL" id="KAF7533868.1"/>
    </source>
</evidence>
<evidence type="ECO:0000313" key="2">
    <source>
        <dbReference type="Proteomes" id="UP000722485"/>
    </source>
</evidence>
<organism evidence="1 2">
    <name type="scientific">Cylindrodendrum hubeiense</name>
    <dbReference type="NCBI Taxonomy" id="595255"/>
    <lineage>
        <taxon>Eukaryota</taxon>
        <taxon>Fungi</taxon>
        <taxon>Dikarya</taxon>
        <taxon>Ascomycota</taxon>
        <taxon>Pezizomycotina</taxon>
        <taxon>Sordariomycetes</taxon>
        <taxon>Hypocreomycetidae</taxon>
        <taxon>Hypocreales</taxon>
        <taxon>Nectriaceae</taxon>
        <taxon>Cylindrodendrum</taxon>
    </lineage>
</organism>
<keyword evidence="2" id="KW-1185">Reference proteome</keyword>